<protein>
    <submittedName>
        <fullName evidence="2">Uncharacterized protein</fullName>
    </submittedName>
</protein>
<gene>
    <name evidence="2" type="ORF">CYNAS_LOCUS3685</name>
</gene>
<dbReference type="EMBL" id="CATQJL010000001">
    <property type="protein sequence ID" value="CAJ0591702.1"/>
    <property type="molecule type" value="Genomic_DNA"/>
</dbReference>
<feature type="region of interest" description="Disordered" evidence="1">
    <location>
        <begin position="1"/>
        <end position="32"/>
    </location>
</feature>
<accession>A0AA36DQ38</accession>
<proteinExistence type="predicted"/>
<evidence type="ECO:0000313" key="2">
    <source>
        <dbReference type="EMBL" id="CAJ0591702.1"/>
    </source>
</evidence>
<keyword evidence="3" id="KW-1185">Reference proteome</keyword>
<organism evidence="2 3">
    <name type="scientific">Cylicocyclus nassatus</name>
    <name type="common">Nematode worm</name>
    <dbReference type="NCBI Taxonomy" id="53992"/>
    <lineage>
        <taxon>Eukaryota</taxon>
        <taxon>Metazoa</taxon>
        <taxon>Ecdysozoa</taxon>
        <taxon>Nematoda</taxon>
        <taxon>Chromadorea</taxon>
        <taxon>Rhabditida</taxon>
        <taxon>Rhabditina</taxon>
        <taxon>Rhabditomorpha</taxon>
        <taxon>Strongyloidea</taxon>
        <taxon>Strongylidae</taxon>
        <taxon>Cylicocyclus</taxon>
    </lineage>
</organism>
<dbReference type="Proteomes" id="UP001176961">
    <property type="component" value="Unassembled WGS sequence"/>
</dbReference>
<evidence type="ECO:0000313" key="3">
    <source>
        <dbReference type="Proteomes" id="UP001176961"/>
    </source>
</evidence>
<reference evidence="2" key="1">
    <citation type="submission" date="2023-07" db="EMBL/GenBank/DDBJ databases">
        <authorList>
            <consortium name="CYATHOMIX"/>
        </authorList>
    </citation>
    <scope>NUCLEOTIDE SEQUENCE</scope>
    <source>
        <strain evidence="2">N/A</strain>
    </source>
</reference>
<name>A0AA36DQ38_CYLNA</name>
<comment type="caution">
    <text evidence="2">The sequence shown here is derived from an EMBL/GenBank/DDBJ whole genome shotgun (WGS) entry which is preliminary data.</text>
</comment>
<sequence length="103" mass="11442">MPATKLVSGAGPEPPLPDGFCNEKKKTPSEAGYDSLQWRFSQIRQTFNKEPMARTGWTDLENDAMKCFENPGHCVPVYYAITLPPDGIALLAEKTYIVPLLQV</sequence>
<evidence type="ECO:0000256" key="1">
    <source>
        <dbReference type="SAM" id="MobiDB-lite"/>
    </source>
</evidence>
<dbReference type="AlphaFoldDB" id="A0AA36DQ38"/>